<dbReference type="RefSeq" id="WP_267161497.1">
    <property type="nucleotide sequence ID" value="NZ_CP112972.1"/>
</dbReference>
<protein>
    <submittedName>
        <fullName evidence="2">Class I SAM-dependent methyltransferase</fullName>
        <ecNumber evidence="2">2.1.1.-</ecNumber>
    </submittedName>
</protein>
<name>A0ABD5W5D3_9EURY</name>
<dbReference type="SUPFAM" id="SSF53335">
    <property type="entry name" value="S-adenosyl-L-methionine-dependent methyltransferases"/>
    <property type="match status" value="1"/>
</dbReference>
<evidence type="ECO:0000313" key="3">
    <source>
        <dbReference type="Proteomes" id="UP001596445"/>
    </source>
</evidence>
<keyword evidence="2" id="KW-0808">Transferase</keyword>
<dbReference type="PANTHER" id="PTHR43591:SF24">
    <property type="entry name" value="2-METHOXY-6-POLYPRENYL-1,4-BENZOQUINOL METHYLASE, MITOCHONDRIAL"/>
    <property type="match status" value="1"/>
</dbReference>
<sequence>MRQFTAEYLESTRAGMWEDSLDALGYLDIESRERILDVGAGTGELTRVLRDQTAGTVVALDADRGLLGHVASPRLLGDATQLPFAEGSFDLVVCQALLVNLPDPAAVIEEFARVSTDRVAVIEPDNSAVAIESTVDTEAALARRARESYLAGVETDAALGAVPDLFRSAGLDDITVDRYDHERSIESPYSERALEGARRKASGTGIDDDRETILAGDTSVESFEDLREQWRAMGREVIEQMQDGRYRQREVVPFYVTSGRV</sequence>
<keyword evidence="2" id="KW-0489">Methyltransferase</keyword>
<organism evidence="2 3">
    <name type="scientific">Halovenus salina</name>
    <dbReference type="NCBI Taxonomy" id="1510225"/>
    <lineage>
        <taxon>Archaea</taxon>
        <taxon>Methanobacteriati</taxon>
        <taxon>Methanobacteriota</taxon>
        <taxon>Stenosarchaea group</taxon>
        <taxon>Halobacteria</taxon>
        <taxon>Halobacteriales</taxon>
        <taxon>Haloarculaceae</taxon>
        <taxon>Halovenus</taxon>
    </lineage>
</organism>
<accession>A0ABD5W5D3</accession>
<dbReference type="InterPro" id="IPR013216">
    <property type="entry name" value="Methyltransf_11"/>
</dbReference>
<dbReference type="EMBL" id="JBHSZI010000001">
    <property type="protein sequence ID" value="MFC7058770.1"/>
    <property type="molecule type" value="Genomic_DNA"/>
</dbReference>
<dbReference type="AlphaFoldDB" id="A0ABD5W5D3"/>
<dbReference type="EC" id="2.1.1.-" evidence="2"/>
<evidence type="ECO:0000313" key="2">
    <source>
        <dbReference type="EMBL" id="MFC7058770.1"/>
    </source>
</evidence>
<dbReference type="Pfam" id="PF08241">
    <property type="entry name" value="Methyltransf_11"/>
    <property type="match status" value="1"/>
</dbReference>
<dbReference type="Gene3D" id="3.40.50.150">
    <property type="entry name" value="Vaccinia Virus protein VP39"/>
    <property type="match status" value="1"/>
</dbReference>
<comment type="caution">
    <text evidence="2">The sequence shown here is derived from an EMBL/GenBank/DDBJ whole genome shotgun (WGS) entry which is preliminary data.</text>
</comment>
<feature type="domain" description="Methyltransferase type 11" evidence="1">
    <location>
        <begin position="36"/>
        <end position="114"/>
    </location>
</feature>
<proteinExistence type="predicted"/>
<keyword evidence="3" id="KW-1185">Reference proteome</keyword>
<gene>
    <name evidence="2" type="ORF">ACFQQG_11995</name>
</gene>
<dbReference type="GeneID" id="76630805"/>
<evidence type="ECO:0000259" key="1">
    <source>
        <dbReference type="Pfam" id="PF08241"/>
    </source>
</evidence>
<dbReference type="GO" id="GO:0008168">
    <property type="term" value="F:methyltransferase activity"/>
    <property type="evidence" value="ECO:0007669"/>
    <property type="project" value="UniProtKB-KW"/>
</dbReference>
<dbReference type="InterPro" id="IPR029063">
    <property type="entry name" value="SAM-dependent_MTases_sf"/>
</dbReference>
<reference evidence="2 3" key="1">
    <citation type="journal article" date="2019" name="Int. J. Syst. Evol. Microbiol.">
        <title>The Global Catalogue of Microorganisms (GCM) 10K type strain sequencing project: providing services to taxonomists for standard genome sequencing and annotation.</title>
        <authorList>
            <consortium name="The Broad Institute Genomics Platform"/>
            <consortium name="The Broad Institute Genome Sequencing Center for Infectious Disease"/>
            <person name="Wu L."/>
            <person name="Ma J."/>
        </authorList>
    </citation>
    <scope>NUCLEOTIDE SEQUENCE [LARGE SCALE GENOMIC DNA]</scope>
    <source>
        <strain evidence="2 3">JCM 30072</strain>
    </source>
</reference>
<dbReference type="CDD" id="cd02440">
    <property type="entry name" value="AdoMet_MTases"/>
    <property type="match status" value="1"/>
</dbReference>
<dbReference type="Proteomes" id="UP001596445">
    <property type="component" value="Unassembled WGS sequence"/>
</dbReference>
<dbReference type="GO" id="GO:0032259">
    <property type="term" value="P:methylation"/>
    <property type="evidence" value="ECO:0007669"/>
    <property type="project" value="UniProtKB-KW"/>
</dbReference>
<dbReference type="PANTHER" id="PTHR43591">
    <property type="entry name" value="METHYLTRANSFERASE"/>
    <property type="match status" value="1"/>
</dbReference>